<dbReference type="PROSITE" id="PS50011">
    <property type="entry name" value="PROTEIN_KINASE_DOM"/>
    <property type="match status" value="1"/>
</dbReference>
<dbReference type="OrthoDB" id="427480at2759"/>
<dbReference type="CDD" id="cd05121">
    <property type="entry name" value="ABC1_ADCK3-like"/>
    <property type="match status" value="1"/>
</dbReference>
<sequence>MEDLFKVKKKETTEKKSTSLQRSMDIFLRLTNLSMEWNMVCFVGSFVTHSEREKYWDEMHKKMAMSILDNIKTLKGCWVKLGQFLSTKSGFLPPYYLEALSQLQDYMPNSDFGEIIETLEDDLGFMDDVYGNFESIPIASASIAQVHKAKLVDGSPVAVKVQHKSSEQNLMNDIEILKMITSMMHSAGIYPDIKDYFEEYASYAAKELDFTIEANNIELSHGDVIRSKVPVKLPKLYNEYCSRHVITMQFFELSKFTDKEFTERHNVNMQQAIYDVHDFALFQLMSCGRMHSDPHPGNLQLHYDPKDKKVYPVFLDWGFTTHINDLSRLGLAKMYKSLFTHDPIGMISAMLEVKFTKKEAFPYRYDGLFDSFIGLFMSSYKLTFGSAFRTEPDTEEYIKKSREMQAKVNKLMQELLVRFFKKAPNFVPLSLKVLSEYQSLSKMVKAYAPFLHLVYKNSSFALYSVYNSPLNYYYSCLGLSLLQTKLNSIKYKINDSYTYRSSSSDESNDDKSGSFSRLRRYSFYDMLEKVSNDSRKRNKNFRLFSELYITESKNLLESRLSDLLRHLYQDNSNLIAAQVGVIHNGAIEVEMSFGNIDKFEKRPISNESLFPLFNISSGLLTIAVLHLASIGKIGLNDRVHIYWPEFKPNKEFITIRDVLEHKCGVIYTDYPFFDICTSREMMCKCVENARFFYHNRGVDYMVMFYGFILSEIITRVTKVPTEEFVMMLTSMVGIDNANVLYPNPVVANVRNEDGDQSDDESSSSECSSGDDFTKNLNLLFEQSVAVFGDHLPLLNLLNIEDTGKGRDKPENIAKREEYSHDSDKEYTDSSEEQDFRVKGKDKSANVGDKSEKSKSKAPGKGTPTFKIDTEQRNDRLRIVSLDDNCLDSSFRHVNLDIEEFRKNLSFQSTVIDIPADAKGRVDPTYYCACYKYDKDFPDDELKRCYVPTKYCPVPNRLIKVFRGNAEDSVLPRFSKFLDTSDMELPDGHNDAEYCNPINQDDREEPDADEYFSLKIRDSIRRTFSKLYDAEEDKNSELEPTSDAELTDKSETKDPENESDQTSIGQMGKLVKTRQKIRLNESTLVNLEGYTLNDLVRFKSIMIDPIIANYPQFFQNSVPFLNARANALSLSLFYYSVLSGSLVSADLLAEVMKNNYYDKSFLHRFFLGMFQGRFSLGFQKFAFLDRNDNVCEGFGHSDISGSVVMGIPSHNLSITLFVSHCTRQYVSIKILKFILEHYGLRLIDCNVMDTNFYKALTLL</sequence>
<name>A0A976M883_THEOR</name>
<dbReference type="PANTHER" id="PTHR43173:SF3">
    <property type="entry name" value="ABC1 FAMILY PROTEIN"/>
    <property type="match status" value="1"/>
</dbReference>
<dbReference type="Pfam" id="PF00144">
    <property type="entry name" value="Beta-lactamase"/>
    <property type="match status" value="1"/>
</dbReference>
<evidence type="ECO:0000313" key="4">
    <source>
        <dbReference type="Proteomes" id="UP000244803"/>
    </source>
</evidence>
<dbReference type="GO" id="GO:0005524">
    <property type="term" value="F:ATP binding"/>
    <property type="evidence" value="ECO:0007669"/>
    <property type="project" value="InterPro"/>
</dbReference>
<dbReference type="Gene3D" id="3.40.710.10">
    <property type="entry name" value="DD-peptidase/beta-lactamase superfamily"/>
    <property type="match status" value="1"/>
</dbReference>
<gene>
    <name evidence="3" type="ORF">MACJ_001262</name>
</gene>
<dbReference type="InterPro" id="IPR004147">
    <property type="entry name" value="ABC1_dom"/>
</dbReference>
<feature type="domain" description="Protein kinase" evidence="2">
    <location>
        <begin position="101"/>
        <end position="451"/>
    </location>
</feature>
<dbReference type="InterPro" id="IPR051130">
    <property type="entry name" value="Mito_struct-func_regulator"/>
</dbReference>
<dbReference type="SUPFAM" id="SSF56601">
    <property type="entry name" value="beta-lactamase/transpeptidase-like"/>
    <property type="match status" value="2"/>
</dbReference>
<protein>
    <recommendedName>
        <fullName evidence="2">Protein kinase domain-containing protein</fullName>
    </recommendedName>
</protein>
<organism evidence="3 4">
    <name type="scientific">Theileria orientalis</name>
    <dbReference type="NCBI Taxonomy" id="68886"/>
    <lineage>
        <taxon>Eukaryota</taxon>
        <taxon>Sar</taxon>
        <taxon>Alveolata</taxon>
        <taxon>Apicomplexa</taxon>
        <taxon>Aconoidasida</taxon>
        <taxon>Piroplasmida</taxon>
        <taxon>Theileriidae</taxon>
        <taxon>Theileria</taxon>
    </lineage>
</organism>
<feature type="compositionally biased region" description="Basic and acidic residues" evidence="1">
    <location>
        <begin position="802"/>
        <end position="854"/>
    </location>
</feature>
<feature type="region of interest" description="Disordered" evidence="1">
    <location>
        <begin position="1030"/>
        <end position="1065"/>
    </location>
</feature>
<dbReference type="InterPro" id="IPR012338">
    <property type="entry name" value="Beta-lactam/transpept-like"/>
</dbReference>
<accession>A0A976M883</accession>
<dbReference type="EMBL" id="CP056068">
    <property type="protein sequence ID" value="UKJ90330.1"/>
    <property type="molecule type" value="Genomic_DNA"/>
</dbReference>
<proteinExistence type="predicted"/>
<dbReference type="AlphaFoldDB" id="A0A976M883"/>
<dbReference type="PANTHER" id="PTHR43173">
    <property type="entry name" value="ABC1 FAMILY PROTEIN"/>
    <property type="match status" value="1"/>
</dbReference>
<evidence type="ECO:0000313" key="3">
    <source>
        <dbReference type="EMBL" id="UKJ90330.1"/>
    </source>
</evidence>
<dbReference type="Pfam" id="PF03109">
    <property type="entry name" value="ABC1"/>
    <property type="match status" value="1"/>
</dbReference>
<dbReference type="InterPro" id="IPR011009">
    <property type="entry name" value="Kinase-like_dom_sf"/>
</dbReference>
<dbReference type="GO" id="GO:0004672">
    <property type="term" value="F:protein kinase activity"/>
    <property type="evidence" value="ECO:0007669"/>
    <property type="project" value="InterPro"/>
</dbReference>
<feature type="region of interest" description="Disordered" evidence="1">
    <location>
        <begin position="802"/>
        <end position="868"/>
    </location>
</feature>
<dbReference type="InterPro" id="IPR000719">
    <property type="entry name" value="Prot_kinase_dom"/>
</dbReference>
<dbReference type="InterPro" id="IPR001466">
    <property type="entry name" value="Beta-lactam-related"/>
</dbReference>
<reference evidence="3" key="1">
    <citation type="submission" date="2022-07" db="EMBL/GenBank/DDBJ databases">
        <title>Evaluation of T. orientalis genome assembly methods using nanopore sequencing and analysis of variation between genomes.</title>
        <authorList>
            <person name="Yam J."/>
            <person name="Micallef M.L."/>
            <person name="Liu M."/>
            <person name="Djordjevic S.P."/>
            <person name="Bogema D.R."/>
            <person name="Jenkins C."/>
        </authorList>
    </citation>
    <scope>NUCLEOTIDE SEQUENCE</scope>
    <source>
        <strain evidence="3">Fish Creek</strain>
    </source>
</reference>
<evidence type="ECO:0000256" key="1">
    <source>
        <dbReference type="SAM" id="MobiDB-lite"/>
    </source>
</evidence>
<evidence type="ECO:0000259" key="2">
    <source>
        <dbReference type="PROSITE" id="PS50011"/>
    </source>
</evidence>
<feature type="region of interest" description="Disordered" evidence="1">
    <location>
        <begin position="748"/>
        <end position="769"/>
    </location>
</feature>
<dbReference type="SUPFAM" id="SSF56112">
    <property type="entry name" value="Protein kinase-like (PK-like)"/>
    <property type="match status" value="1"/>
</dbReference>
<feature type="compositionally biased region" description="Basic and acidic residues" evidence="1">
    <location>
        <begin position="1045"/>
        <end position="1055"/>
    </location>
</feature>
<dbReference type="Proteomes" id="UP000244803">
    <property type="component" value="Chromosome 2"/>
</dbReference>